<dbReference type="EMBL" id="CM004479">
    <property type="protein sequence ID" value="OCT70579.1"/>
    <property type="molecule type" value="Genomic_DNA"/>
</dbReference>
<dbReference type="AlphaFoldDB" id="A0A974HA94"/>
<name>A0A974HA94_XENLA</name>
<gene>
    <name evidence="1" type="ORF">XELAEV_18037503mg</name>
</gene>
<evidence type="ECO:0000313" key="1">
    <source>
        <dbReference type="EMBL" id="OCT70579.1"/>
    </source>
</evidence>
<organism evidence="1 2">
    <name type="scientific">Xenopus laevis</name>
    <name type="common">African clawed frog</name>
    <dbReference type="NCBI Taxonomy" id="8355"/>
    <lineage>
        <taxon>Eukaryota</taxon>
        <taxon>Metazoa</taxon>
        <taxon>Chordata</taxon>
        <taxon>Craniata</taxon>
        <taxon>Vertebrata</taxon>
        <taxon>Euteleostomi</taxon>
        <taxon>Amphibia</taxon>
        <taxon>Batrachia</taxon>
        <taxon>Anura</taxon>
        <taxon>Pipoidea</taxon>
        <taxon>Pipidae</taxon>
        <taxon>Xenopodinae</taxon>
        <taxon>Xenopus</taxon>
        <taxon>Xenopus</taxon>
    </lineage>
</organism>
<dbReference type="Proteomes" id="UP000694892">
    <property type="component" value="Chromosome 7S"/>
</dbReference>
<proteinExistence type="predicted"/>
<protein>
    <submittedName>
        <fullName evidence="1">Uncharacterized protein</fullName>
    </submittedName>
</protein>
<evidence type="ECO:0000313" key="2">
    <source>
        <dbReference type="Proteomes" id="UP000694892"/>
    </source>
</evidence>
<sequence>MSLISQEFQLKSSPRYEILLYTGKSGEWKSYGIKPMGTPLIGDITIFNSYPSFNYYRTIKHKSVANFVYIFDYMNVICCIVCLSYKSLQVAHLFKMFCIDLSQKDGCSFSVVQKRKAI</sequence>
<accession>A0A974HA94</accession>
<reference evidence="2" key="1">
    <citation type="journal article" date="2016" name="Nature">
        <title>Genome evolution in the allotetraploid frog Xenopus laevis.</title>
        <authorList>
            <person name="Session A.M."/>
            <person name="Uno Y."/>
            <person name="Kwon T."/>
            <person name="Chapman J.A."/>
            <person name="Toyoda A."/>
            <person name="Takahashi S."/>
            <person name="Fukui A."/>
            <person name="Hikosaka A."/>
            <person name="Suzuki A."/>
            <person name="Kondo M."/>
            <person name="van Heeringen S.J."/>
            <person name="Quigley I."/>
            <person name="Heinz S."/>
            <person name="Ogino H."/>
            <person name="Ochi H."/>
            <person name="Hellsten U."/>
            <person name="Lyons J.B."/>
            <person name="Simakov O."/>
            <person name="Putnam N."/>
            <person name="Stites J."/>
            <person name="Kuroki Y."/>
            <person name="Tanaka T."/>
            <person name="Michiue T."/>
            <person name="Watanabe M."/>
            <person name="Bogdanovic O."/>
            <person name="Lister R."/>
            <person name="Georgiou G."/>
            <person name="Paranjpe S.S."/>
            <person name="van Kruijsbergen I."/>
            <person name="Shu S."/>
            <person name="Carlson J."/>
            <person name="Kinoshita T."/>
            <person name="Ohta Y."/>
            <person name="Mawaribuchi S."/>
            <person name="Jenkins J."/>
            <person name="Grimwood J."/>
            <person name="Schmutz J."/>
            <person name="Mitros T."/>
            <person name="Mozaffari S.V."/>
            <person name="Suzuki Y."/>
            <person name="Haramoto Y."/>
            <person name="Yamamoto T.S."/>
            <person name="Takagi C."/>
            <person name="Heald R."/>
            <person name="Miller K."/>
            <person name="Haudenschild C."/>
            <person name="Kitzman J."/>
            <person name="Nakayama T."/>
            <person name="Izutsu Y."/>
            <person name="Robert J."/>
            <person name="Fortriede J."/>
            <person name="Burns K."/>
            <person name="Lotay V."/>
            <person name="Karimi K."/>
            <person name="Yasuoka Y."/>
            <person name="Dichmann D.S."/>
            <person name="Flajnik M.F."/>
            <person name="Houston D.W."/>
            <person name="Shendure J."/>
            <person name="DuPasquier L."/>
            <person name="Vize P.D."/>
            <person name="Zorn A.M."/>
            <person name="Ito M."/>
            <person name="Marcotte E.M."/>
            <person name="Wallingford J.B."/>
            <person name="Ito Y."/>
            <person name="Asashima M."/>
            <person name="Ueno N."/>
            <person name="Matsuda Y."/>
            <person name="Veenstra G.J."/>
            <person name="Fujiyama A."/>
            <person name="Harland R.M."/>
            <person name="Taira M."/>
            <person name="Rokhsar D.S."/>
        </authorList>
    </citation>
    <scope>NUCLEOTIDE SEQUENCE [LARGE SCALE GENOMIC DNA]</scope>
    <source>
        <strain evidence="2">J</strain>
    </source>
</reference>